<evidence type="ECO:0000313" key="4">
    <source>
        <dbReference type="Proteomes" id="UP000437736"/>
    </source>
</evidence>
<dbReference type="SUPFAM" id="SSF56801">
    <property type="entry name" value="Acetyl-CoA synthetase-like"/>
    <property type="match status" value="1"/>
</dbReference>
<evidence type="ECO:0000313" key="3">
    <source>
        <dbReference type="EMBL" id="MST33417.1"/>
    </source>
</evidence>
<dbReference type="Pfam" id="PF00501">
    <property type="entry name" value="AMP-binding"/>
    <property type="match status" value="1"/>
</dbReference>
<gene>
    <name evidence="3" type="ORF">GHK86_11895</name>
</gene>
<proteinExistence type="predicted"/>
<feature type="non-terminal residue" evidence="3">
    <location>
        <position position="173"/>
    </location>
</feature>
<organism evidence="3 4">
    <name type="scientific">Acidiferrimicrobium australe</name>
    <dbReference type="NCBI Taxonomy" id="2664430"/>
    <lineage>
        <taxon>Bacteria</taxon>
        <taxon>Bacillati</taxon>
        <taxon>Actinomycetota</taxon>
        <taxon>Acidimicrobiia</taxon>
        <taxon>Acidimicrobiales</taxon>
        <taxon>Acidimicrobiaceae</taxon>
        <taxon>Acidiferrimicrobium</taxon>
    </lineage>
</organism>
<feature type="domain" description="AMP-dependent synthetase/ligase" evidence="2">
    <location>
        <begin position="72"/>
        <end position="155"/>
    </location>
</feature>
<reference evidence="3 4" key="1">
    <citation type="submission" date="2019-11" db="EMBL/GenBank/DDBJ databases">
        <title>Acidiferrimicrobium australis gen. nov., sp. nov., an acidophilic and obligately heterotrophic, member of the Actinobacteria that catalyses dissimilatory oxido- reduction of iron isolated from metal-rich acidic water in Chile.</title>
        <authorList>
            <person name="Gonzalez D."/>
            <person name="Huber K."/>
            <person name="Hedrich S."/>
            <person name="Rojas-Villalobos C."/>
            <person name="Quatrini R."/>
            <person name="Dinamarca M.A."/>
            <person name="Schwarz A."/>
            <person name="Canales C."/>
            <person name="Nancucheo I."/>
        </authorList>
    </citation>
    <scope>NUCLEOTIDE SEQUENCE [LARGE SCALE GENOMIC DNA]</scope>
    <source>
        <strain evidence="3 4">USS-CCA1</strain>
    </source>
</reference>
<keyword evidence="4" id="KW-1185">Reference proteome</keyword>
<evidence type="ECO:0000259" key="2">
    <source>
        <dbReference type="Pfam" id="PF00501"/>
    </source>
</evidence>
<name>A0ABW9QVV3_9ACTN</name>
<dbReference type="InterPro" id="IPR042099">
    <property type="entry name" value="ANL_N_sf"/>
</dbReference>
<dbReference type="InterPro" id="IPR000873">
    <property type="entry name" value="AMP-dep_synth/lig_dom"/>
</dbReference>
<feature type="compositionally biased region" description="Pro residues" evidence="1">
    <location>
        <begin position="1"/>
        <end position="10"/>
    </location>
</feature>
<protein>
    <submittedName>
        <fullName evidence="3">AMP-binding protein</fullName>
    </submittedName>
</protein>
<dbReference type="EMBL" id="WJHE01000585">
    <property type="protein sequence ID" value="MST33417.1"/>
    <property type="molecule type" value="Genomic_DNA"/>
</dbReference>
<dbReference type="Proteomes" id="UP000437736">
    <property type="component" value="Unassembled WGS sequence"/>
</dbReference>
<evidence type="ECO:0000256" key="1">
    <source>
        <dbReference type="SAM" id="MobiDB-lite"/>
    </source>
</evidence>
<sequence>MPSNVPAPGPRPRRPASSRVRPPPSSRVRPPPSSRVRPPRRRRPQPAGPTPGYGGPVQLRAEPSLVADRPDAVVVAGRALSDEALDAATAALAAELAGAPVVGVDASPTLETVVAVLAALRAGVPVVPLPPDAGPQELGHVLTDSGAAALLVGADRREALAGVVAAAGCGGIV</sequence>
<dbReference type="Gene3D" id="3.40.50.12780">
    <property type="entry name" value="N-terminal domain of ligase-like"/>
    <property type="match status" value="1"/>
</dbReference>
<feature type="region of interest" description="Disordered" evidence="1">
    <location>
        <begin position="1"/>
        <end position="58"/>
    </location>
</feature>
<feature type="compositionally biased region" description="Pro residues" evidence="1">
    <location>
        <begin position="21"/>
        <end position="33"/>
    </location>
</feature>
<accession>A0ABW9QVV3</accession>
<comment type="caution">
    <text evidence="3">The sequence shown here is derived from an EMBL/GenBank/DDBJ whole genome shotgun (WGS) entry which is preliminary data.</text>
</comment>